<dbReference type="Gene3D" id="1.10.10.2660">
    <property type="entry name" value="Ubiquitin-activating enzyme E1, SCCH domain"/>
    <property type="match status" value="2"/>
</dbReference>
<dbReference type="GO" id="GO:0006511">
    <property type="term" value="P:ubiquitin-dependent protein catabolic process"/>
    <property type="evidence" value="ECO:0007669"/>
    <property type="project" value="TreeGrafter"/>
</dbReference>
<protein>
    <recommendedName>
        <fullName evidence="4">Ubiquitin-activating enzyme SCCH domain-containing protein</fullName>
    </recommendedName>
</protein>
<dbReference type="Proteomes" id="UP001187471">
    <property type="component" value="Unassembled WGS sequence"/>
</dbReference>
<dbReference type="PANTHER" id="PTHR10953">
    <property type="entry name" value="UBIQUITIN-ACTIVATING ENZYME E1"/>
    <property type="match status" value="1"/>
</dbReference>
<dbReference type="SUPFAM" id="SSF69572">
    <property type="entry name" value="Activating enzymes of the ubiquitin-like proteins"/>
    <property type="match status" value="1"/>
</dbReference>
<evidence type="ECO:0000259" key="4">
    <source>
        <dbReference type="Pfam" id="PF10585"/>
    </source>
</evidence>
<comment type="similarity">
    <text evidence="2">Belongs to the ubiquitin-activating E1 family.</text>
</comment>
<keyword evidence="3" id="KW-0436">Ligase</keyword>
<dbReference type="InterPro" id="IPR019572">
    <property type="entry name" value="UBA_E1_SCCH"/>
</dbReference>
<comment type="pathway">
    <text evidence="1">Protein modification; protein ubiquitination.</text>
</comment>
<dbReference type="PANTHER" id="PTHR10953:SF4">
    <property type="entry name" value="UBIQUITIN-ACTIVATING ENZYME E1 C-TERMINAL DOMAIN-CONTAINING PROTEIN"/>
    <property type="match status" value="1"/>
</dbReference>
<keyword evidence="6" id="KW-1185">Reference proteome</keyword>
<dbReference type="Pfam" id="PF10585">
    <property type="entry name" value="UBA_E1_SCCH"/>
    <property type="match status" value="2"/>
</dbReference>
<dbReference type="AlphaFoldDB" id="A0AA88QR07"/>
<evidence type="ECO:0000256" key="1">
    <source>
        <dbReference type="ARBA" id="ARBA00004906"/>
    </source>
</evidence>
<dbReference type="InterPro" id="IPR045886">
    <property type="entry name" value="ThiF/MoeB/HesA"/>
</dbReference>
<dbReference type="GO" id="GO:0005737">
    <property type="term" value="C:cytoplasm"/>
    <property type="evidence" value="ECO:0007669"/>
    <property type="project" value="TreeGrafter"/>
</dbReference>
<evidence type="ECO:0000313" key="6">
    <source>
        <dbReference type="Proteomes" id="UP001187471"/>
    </source>
</evidence>
<evidence type="ECO:0000256" key="2">
    <source>
        <dbReference type="ARBA" id="ARBA00005673"/>
    </source>
</evidence>
<accession>A0AA88QR07</accession>
<feature type="domain" description="Ubiquitin-activating enzyme SCCH" evidence="4">
    <location>
        <begin position="30"/>
        <end position="72"/>
    </location>
</feature>
<evidence type="ECO:0000256" key="3">
    <source>
        <dbReference type="ARBA" id="ARBA00022598"/>
    </source>
</evidence>
<evidence type="ECO:0000313" key="5">
    <source>
        <dbReference type="EMBL" id="KAK2969909.1"/>
    </source>
</evidence>
<sequence>MVIPHLTENYGASRDPREKQAPMCTVQLLPHNVDHCLTWARSEFEGLLGKTPAEENAYFSSPNEYTSAMKNAGDDDDTNYHMDLIAGFTNTRARNSIIQEVDKLKAKIIAGRIIPAITTSTALATGLVCMELYKCLKRPSKNELYLEQSVIMSPSPSAKVIRPFLVVELANSSFAALKNSVTLLLILVLPMCGSLVMQLNANHSLSPSFFLDSSICLTKSPSLISSTFKLRPADVA</sequence>
<feature type="domain" description="Ubiquitin-activating enzyme SCCH" evidence="4">
    <location>
        <begin position="75"/>
        <end position="107"/>
    </location>
</feature>
<reference evidence="5" key="1">
    <citation type="submission" date="2022-12" db="EMBL/GenBank/DDBJ databases">
        <title>Draft genome assemblies for two species of Escallonia (Escalloniales).</title>
        <authorList>
            <person name="Chanderbali A."/>
            <person name="Dervinis C."/>
            <person name="Anghel I."/>
            <person name="Soltis D."/>
            <person name="Soltis P."/>
            <person name="Zapata F."/>
        </authorList>
    </citation>
    <scope>NUCLEOTIDE SEQUENCE</scope>
    <source>
        <strain evidence="5">UCBG92.1500</strain>
        <tissue evidence="5">Leaf</tissue>
    </source>
</reference>
<dbReference type="GO" id="GO:0005634">
    <property type="term" value="C:nucleus"/>
    <property type="evidence" value="ECO:0007669"/>
    <property type="project" value="TreeGrafter"/>
</dbReference>
<gene>
    <name evidence="5" type="ORF">RJ640_009855</name>
</gene>
<dbReference type="EMBL" id="JAVXUO010002767">
    <property type="protein sequence ID" value="KAK2969909.1"/>
    <property type="molecule type" value="Genomic_DNA"/>
</dbReference>
<organism evidence="5 6">
    <name type="scientific">Escallonia rubra</name>
    <dbReference type="NCBI Taxonomy" id="112253"/>
    <lineage>
        <taxon>Eukaryota</taxon>
        <taxon>Viridiplantae</taxon>
        <taxon>Streptophyta</taxon>
        <taxon>Embryophyta</taxon>
        <taxon>Tracheophyta</taxon>
        <taxon>Spermatophyta</taxon>
        <taxon>Magnoliopsida</taxon>
        <taxon>eudicotyledons</taxon>
        <taxon>Gunneridae</taxon>
        <taxon>Pentapetalae</taxon>
        <taxon>asterids</taxon>
        <taxon>campanulids</taxon>
        <taxon>Escalloniales</taxon>
        <taxon>Escalloniaceae</taxon>
        <taxon>Escallonia</taxon>
    </lineage>
</organism>
<comment type="caution">
    <text evidence="5">The sequence shown here is derived from an EMBL/GenBank/DDBJ whole genome shotgun (WGS) entry which is preliminary data.</text>
</comment>
<name>A0AA88QR07_9ASTE</name>
<dbReference type="GO" id="GO:0004839">
    <property type="term" value="F:ubiquitin activating enzyme activity"/>
    <property type="evidence" value="ECO:0007669"/>
    <property type="project" value="TreeGrafter"/>
</dbReference>
<dbReference type="InterPro" id="IPR035985">
    <property type="entry name" value="Ubiquitin-activating_enz"/>
</dbReference>
<dbReference type="InterPro" id="IPR042063">
    <property type="entry name" value="Ubi_acti_E1_SCCH"/>
</dbReference>
<proteinExistence type="inferred from homology"/>
<dbReference type="GO" id="GO:0006974">
    <property type="term" value="P:DNA damage response"/>
    <property type="evidence" value="ECO:0007669"/>
    <property type="project" value="TreeGrafter"/>
</dbReference>